<comment type="caution">
    <text evidence="1">The sequence shown here is derived from an EMBL/GenBank/DDBJ whole genome shotgun (WGS) entry which is preliminary data.</text>
</comment>
<evidence type="ECO:0000313" key="1">
    <source>
        <dbReference type="EMBL" id="RUS35385.1"/>
    </source>
</evidence>
<accession>A0A433R0A2</accession>
<proteinExistence type="predicted"/>
<protein>
    <submittedName>
        <fullName evidence="1">Uncharacterized protein</fullName>
    </submittedName>
</protein>
<name>A0A433R0A2_9FUNG</name>
<dbReference type="AlphaFoldDB" id="A0A433R0A2"/>
<dbReference type="Proteomes" id="UP000274822">
    <property type="component" value="Unassembled WGS sequence"/>
</dbReference>
<evidence type="ECO:0000313" key="2">
    <source>
        <dbReference type="Proteomes" id="UP000274822"/>
    </source>
</evidence>
<keyword evidence="2" id="KW-1185">Reference proteome</keyword>
<sequence>MRTVVRTDTGDPREGVRIRAPTYGSISEQSGFFLQGRGDEVAVPKCLIFEKVMESEHQNMASFLNNLAALYHY</sequence>
<organism evidence="1 2">
    <name type="scientific">Jimgerdemannia flammicorona</name>
    <dbReference type="NCBI Taxonomy" id="994334"/>
    <lineage>
        <taxon>Eukaryota</taxon>
        <taxon>Fungi</taxon>
        <taxon>Fungi incertae sedis</taxon>
        <taxon>Mucoromycota</taxon>
        <taxon>Mucoromycotina</taxon>
        <taxon>Endogonomycetes</taxon>
        <taxon>Endogonales</taxon>
        <taxon>Endogonaceae</taxon>
        <taxon>Jimgerdemannia</taxon>
    </lineage>
</organism>
<dbReference type="EMBL" id="RBNJ01000110">
    <property type="protein sequence ID" value="RUS35385.1"/>
    <property type="molecule type" value="Genomic_DNA"/>
</dbReference>
<gene>
    <name evidence="1" type="ORF">BC938DRAFT_471090</name>
</gene>
<reference evidence="1 2" key="1">
    <citation type="journal article" date="2018" name="New Phytol.">
        <title>Phylogenomics of Endogonaceae and evolution of mycorrhizas within Mucoromycota.</title>
        <authorList>
            <person name="Chang Y."/>
            <person name="Desiro A."/>
            <person name="Na H."/>
            <person name="Sandor L."/>
            <person name="Lipzen A."/>
            <person name="Clum A."/>
            <person name="Barry K."/>
            <person name="Grigoriev I.V."/>
            <person name="Martin F.M."/>
            <person name="Stajich J.E."/>
            <person name="Smith M.E."/>
            <person name="Bonito G."/>
            <person name="Spatafora J.W."/>
        </authorList>
    </citation>
    <scope>NUCLEOTIDE SEQUENCE [LARGE SCALE GENOMIC DNA]</scope>
    <source>
        <strain evidence="1 2">AD002</strain>
    </source>
</reference>